<gene>
    <name evidence="8" type="primary">flgB</name>
    <name evidence="8" type="ORF">ACFQWB_07270</name>
</gene>
<dbReference type="NCBIfam" id="TIGR01396">
    <property type="entry name" value="FlgB"/>
    <property type="match status" value="1"/>
</dbReference>
<comment type="similarity">
    <text evidence="2 6">Belongs to the flagella basal body rod proteins family.</text>
</comment>
<accession>A0ABW2V4J0</accession>
<evidence type="ECO:0000256" key="1">
    <source>
        <dbReference type="ARBA" id="ARBA00004117"/>
    </source>
</evidence>
<dbReference type="PIRSF" id="PIRSF002889">
    <property type="entry name" value="Rod_FlgB"/>
    <property type="match status" value="1"/>
</dbReference>
<dbReference type="InterPro" id="IPR006300">
    <property type="entry name" value="FlgB"/>
</dbReference>
<comment type="function">
    <text evidence="5 6">Structural component of flagellum, the bacterial motility apparatus. Part of the rod structure of flagellar basal body.</text>
</comment>
<dbReference type="EMBL" id="JBHTGQ010000017">
    <property type="protein sequence ID" value="MFC7749735.1"/>
    <property type="molecule type" value="Genomic_DNA"/>
</dbReference>
<comment type="caution">
    <text evidence="8">The sequence shown here is derived from an EMBL/GenBank/DDBJ whole genome shotgun (WGS) entry which is preliminary data.</text>
</comment>
<evidence type="ECO:0000313" key="8">
    <source>
        <dbReference type="EMBL" id="MFC7749735.1"/>
    </source>
</evidence>
<keyword evidence="8" id="KW-0282">Flagellum</keyword>
<keyword evidence="4 6" id="KW-0975">Bacterial flagellum</keyword>
<evidence type="ECO:0000259" key="7">
    <source>
        <dbReference type="Pfam" id="PF00460"/>
    </source>
</evidence>
<dbReference type="Pfam" id="PF00460">
    <property type="entry name" value="Flg_bb_rod"/>
    <property type="match status" value="1"/>
</dbReference>
<dbReference type="InterPro" id="IPR001444">
    <property type="entry name" value="Flag_bb_rod_N"/>
</dbReference>
<evidence type="ECO:0000256" key="6">
    <source>
        <dbReference type="PIRNR" id="PIRNR002889"/>
    </source>
</evidence>
<evidence type="ECO:0000256" key="4">
    <source>
        <dbReference type="ARBA" id="ARBA00023143"/>
    </source>
</evidence>
<evidence type="ECO:0000256" key="2">
    <source>
        <dbReference type="ARBA" id="ARBA00009677"/>
    </source>
</evidence>
<feature type="domain" description="Flagellar basal body rod protein N-terminal" evidence="7">
    <location>
        <begin position="9"/>
        <end position="38"/>
    </location>
</feature>
<keyword evidence="9" id="KW-1185">Reference proteome</keyword>
<comment type="subcellular location">
    <subcellularLocation>
        <location evidence="1 6">Bacterial flagellum basal body</location>
    </subcellularLocation>
</comment>
<evidence type="ECO:0000256" key="3">
    <source>
        <dbReference type="ARBA" id="ARBA00014376"/>
    </source>
</evidence>
<keyword evidence="8" id="KW-0969">Cilium</keyword>
<reference evidence="9" key="1">
    <citation type="journal article" date="2019" name="Int. J. Syst. Evol. Microbiol.">
        <title>The Global Catalogue of Microorganisms (GCM) 10K type strain sequencing project: providing services to taxonomists for standard genome sequencing and annotation.</title>
        <authorList>
            <consortium name="The Broad Institute Genomics Platform"/>
            <consortium name="The Broad Institute Genome Sequencing Center for Infectious Disease"/>
            <person name="Wu L."/>
            <person name="Ma J."/>
        </authorList>
    </citation>
    <scope>NUCLEOTIDE SEQUENCE [LARGE SCALE GENOMIC DNA]</scope>
    <source>
        <strain evidence="9">JCM 18657</strain>
    </source>
</reference>
<proteinExistence type="inferred from homology"/>
<comment type="subunit">
    <text evidence="6">The basal body constitutes a major portion of the flagellar organelle and consists of a number of rings mounted on a central rod.</text>
</comment>
<evidence type="ECO:0000256" key="5">
    <source>
        <dbReference type="ARBA" id="ARBA00024934"/>
    </source>
</evidence>
<organism evidence="8 9">
    <name type="scientific">Paenibacillus thermoaerophilus</name>
    <dbReference type="NCBI Taxonomy" id="1215385"/>
    <lineage>
        <taxon>Bacteria</taxon>
        <taxon>Bacillati</taxon>
        <taxon>Bacillota</taxon>
        <taxon>Bacilli</taxon>
        <taxon>Bacillales</taxon>
        <taxon>Paenibacillaceae</taxon>
        <taxon>Paenibacillus</taxon>
    </lineage>
</organism>
<dbReference type="Proteomes" id="UP001596528">
    <property type="component" value="Unassembled WGS sequence"/>
</dbReference>
<keyword evidence="8" id="KW-0966">Cell projection</keyword>
<name>A0ABW2V4J0_9BACL</name>
<sequence>MILSNSGFRILERALDASVLRQQVIANNIANEGTPRFKRSEVTFESLLKKELSGVKGLVGYRTDPRHFEIGEPAVAKPTIQTDRHSVMNNNLNNVDIDAEMSLMAMNQLRYNVMIQQANHDIRMTRTAIGGR</sequence>
<protein>
    <recommendedName>
        <fullName evidence="3 6">Flagellar basal body rod protein FlgB</fullName>
    </recommendedName>
</protein>
<evidence type="ECO:0000313" key="9">
    <source>
        <dbReference type="Proteomes" id="UP001596528"/>
    </source>
</evidence>
<dbReference type="RefSeq" id="WP_138789754.1">
    <property type="nucleotide sequence ID" value="NZ_JBHTGQ010000017.1"/>
</dbReference>